<dbReference type="GO" id="GO:0043531">
    <property type="term" value="F:ADP binding"/>
    <property type="evidence" value="ECO:0007669"/>
    <property type="project" value="InterPro"/>
</dbReference>
<evidence type="ECO:0000313" key="4">
    <source>
        <dbReference type="Proteomes" id="UP000799779"/>
    </source>
</evidence>
<dbReference type="PANTHER" id="PTHR10622">
    <property type="entry name" value="HET DOMAIN-CONTAINING PROTEIN"/>
    <property type="match status" value="1"/>
</dbReference>
<dbReference type="InterPro" id="IPR011990">
    <property type="entry name" value="TPR-like_helical_dom_sf"/>
</dbReference>
<keyword evidence="1" id="KW-0802">TPR repeat</keyword>
<name>A0A6A5VU95_9PLEO</name>
<dbReference type="InterPro" id="IPR019734">
    <property type="entry name" value="TPR_rpt"/>
</dbReference>
<dbReference type="PROSITE" id="PS50005">
    <property type="entry name" value="TPR"/>
    <property type="match status" value="4"/>
</dbReference>
<dbReference type="AlphaFoldDB" id="A0A6A5VU95"/>
<feature type="repeat" description="TPR" evidence="1">
    <location>
        <begin position="601"/>
        <end position="634"/>
    </location>
</feature>
<feature type="domain" description="Heterokaryon incompatibility" evidence="2">
    <location>
        <begin position="28"/>
        <end position="105"/>
    </location>
</feature>
<feature type="repeat" description="TPR" evidence="1">
    <location>
        <begin position="769"/>
        <end position="802"/>
    </location>
</feature>
<dbReference type="SMART" id="SM00028">
    <property type="entry name" value="TPR"/>
    <property type="match status" value="7"/>
</dbReference>
<protein>
    <submittedName>
        <fullName evidence="3">TPR-like protein</fullName>
    </submittedName>
</protein>
<gene>
    <name evidence="3" type="ORF">P154DRAFT_549832</name>
</gene>
<proteinExistence type="predicted"/>
<evidence type="ECO:0000259" key="2">
    <source>
        <dbReference type="Pfam" id="PF06985"/>
    </source>
</evidence>
<dbReference type="Gene3D" id="1.25.40.10">
    <property type="entry name" value="Tetratricopeptide repeat domain"/>
    <property type="match status" value="2"/>
</dbReference>
<dbReference type="InterPro" id="IPR027417">
    <property type="entry name" value="P-loop_NTPase"/>
</dbReference>
<accession>A0A6A5VU95</accession>
<reference evidence="3" key="1">
    <citation type="journal article" date="2020" name="Stud. Mycol.">
        <title>101 Dothideomycetes genomes: a test case for predicting lifestyles and emergence of pathogens.</title>
        <authorList>
            <person name="Haridas S."/>
            <person name="Albert R."/>
            <person name="Binder M."/>
            <person name="Bloem J."/>
            <person name="Labutti K."/>
            <person name="Salamov A."/>
            <person name="Andreopoulos B."/>
            <person name="Baker S."/>
            <person name="Barry K."/>
            <person name="Bills G."/>
            <person name="Bluhm B."/>
            <person name="Cannon C."/>
            <person name="Castanera R."/>
            <person name="Culley D."/>
            <person name="Daum C."/>
            <person name="Ezra D."/>
            <person name="Gonzalez J."/>
            <person name="Henrissat B."/>
            <person name="Kuo A."/>
            <person name="Liang C."/>
            <person name="Lipzen A."/>
            <person name="Lutzoni F."/>
            <person name="Magnuson J."/>
            <person name="Mondo S."/>
            <person name="Nolan M."/>
            <person name="Ohm R."/>
            <person name="Pangilinan J."/>
            <person name="Park H.-J."/>
            <person name="Ramirez L."/>
            <person name="Alfaro M."/>
            <person name="Sun H."/>
            <person name="Tritt A."/>
            <person name="Yoshinaga Y."/>
            <person name="Zwiers L.-H."/>
            <person name="Turgeon B."/>
            <person name="Goodwin S."/>
            <person name="Spatafora J."/>
            <person name="Crous P."/>
            <person name="Grigoriev I."/>
        </authorList>
    </citation>
    <scope>NUCLEOTIDE SEQUENCE</scope>
    <source>
        <strain evidence="3">CBS 123094</strain>
    </source>
</reference>
<feature type="repeat" description="TPR" evidence="1">
    <location>
        <begin position="643"/>
        <end position="676"/>
    </location>
</feature>
<dbReference type="Pfam" id="PF13424">
    <property type="entry name" value="TPR_12"/>
    <property type="match status" value="3"/>
</dbReference>
<evidence type="ECO:0000313" key="3">
    <source>
        <dbReference type="EMBL" id="KAF1992950.1"/>
    </source>
</evidence>
<dbReference type="Proteomes" id="UP000799779">
    <property type="component" value="Unassembled WGS sequence"/>
</dbReference>
<dbReference type="Pfam" id="PF06985">
    <property type="entry name" value="HET"/>
    <property type="match status" value="1"/>
</dbReference>
<evidence type="ECO:0000256" key="1">
    <source>
        <dbReference type="PROSITE-ProRule" id="PRU00339"/>
    </source>
</evidence>
<dbReference type="SUPFAM" id="SSF48452">
    <property type="entry name" value="TPR-like"/>
    <property type="match status" value="2"/>
</dbReference>
<dbReference type="EMBL" id="ML977747">
    <property type="protein sequence ID" value="KAF1992950.1"/>
    <property type="molecule type" value="Genomic_DNA"/>
</dbReference>
<sequence length="873" mass="98672">MAFLRLLQHKPDGGIVFCETTSSDVPAYAILSHTWGKEETVSKAGWRKIQFCARQAAADGLQYFWIDTCCIDKKNAVELSAAINSMFRWYQNAVRCYVYLSDVSNPDGVDDEWAWKEAFRMSWWFTRGWTLQELIAPRLVDFFSSEGGRLGSKVLLNIKERRSWAECRNTTIEEDEAYCLIGVFGVSILPNYREERDYAFRRLEEEIHKLDKEKELLKMHELLYNHGRSSQSAVVLHGLGGIGKTQLAIKYIRKHKEKYTAIFWLNANDEDSLRLSFRDIAQQILMHCPSTRLFGNVDLEGDLNRVVIAVKAWLNLRDNTRWLIIYDNYNNPQTANHTDCSIVDLRQYLPETNVTQGRRLHVKKLTDLEDGLKILSNMSQREDIEDDPDAKALVVKLDGLPLALSTAGAYLEHLYEASWLKLQMTSPKLNSYEDRSLLLQHAHSADDEWIQKLTEDELSFNKAVRLLCEYGLAHPEPSPGQPPGSAGYGMHSCVHSWTISVLNSEWDQDLAQLALTCVASEIPSKDVEEWWLLQQRLLQHAAKHEHFIRDGNVGVDGIQWALHNLGLFYINQGKLAEAEAMYNWALQGYEEAHGLKHILTLNTVNNLGNLYKNQGKLAKAEAMYNRALQGRKEALGLKHTSTLDTVNNLGNLYADQGKLAEAEAMYNQALQGKEEALGLKHTSTLNTVNNLGRLYANQGKLAEAEAIYIQALQGYEEALGPMHTSTLNTVNNLGLLYADQGKLAEAEAMYNRALQGREEALGLKHTLTLNTVNNLGLLYADQGKLAEAEAMYNRALQGYKEALSPELLPSYLPALNTMFCFGDLFSQTGRKESAEKMYTQALAGYRAVQGPSSKQCRQLEDLLQAMQVESVDE</sequence>
<dbReference type="PRINTS" id="PR00364">
    <property type="entry name" value="DISEASERSIST"/>
</dbReference>
<dbReference type="Gene3D" id="3.40.50.300">
    <property type="entry name" value="P-loop containing nucleotide triphosphate hydrolases"/>
    <property type="match status" value="1"/>
</dbReference>
<feature type="repeat" description="TPR" evidence="1">
    <location>
        <begin position="727"/>
        <end position="760"/>
    </location>
</feature>
<organism evidence="3 4">
    <name type="scientific">Amniculicola lignicola CBS 123094</name>
    <dbReference type="NCBI Taxonomy" id="1392246"/>
    <lineage>
        <taxon>Eukaryota</taxon>
        <taxon>Fungi</taxon>
        <taxon>Dikarya</taxon>
        <taxon>Ascomycota</taxon>
        <taxon>Pezizomycotina</taxon>
        <taxon>Dothideomycetes</taxon>
        <taxon>Pleosporomycetidae</taxon>
        <taxon>Pleosporales</taxon>
        <taxon>Amniculicolaceae</taxon>
        <taxon>Amniculicola</taxon>
    </lineage>
</organism>
<keyword evidence="4" id="KW-1185">Reference proteome</keyword>
<dbReference type="SUPFAM" id="SSF52540">
    <property type="entry name" value="P-loop containing nucleoside triphosphate hydrolases"/>
    <property type="match status" value="1"/>
</dbReference>
<dbReference type="PANTHER" id="PTHR10622:SF13">
    <property type="entry name" value="NACHT DOMAIN-CONTAINING PROTEIN"/>
    <property type="match status" value="1"/>
</dbReference>
<dbReference type="OrthoDB" id="674604at2759"/>
<dbReference type="InterPro" id="IPR010730">
    <property type="entry name" value="HET"/>
</dbReference>